<keyword evidence="5" id="KW-1185">Reference proteome</keyword>
<evidence type="ECO:0000256" key="1">
    <source>
        <dbReference type="ARBA" id="ARBA00022679"/>
    </source>
</evidence>
<keyword evidence="1" id="KW-0808">Transferase</keyword>
<dbReference type="PANTHER" id="PTHR43877:SF2">
    <property type="entry name" value="AMINOALKYLPHOSPHONATE N-ACETYLTRANSFERASE-RELATED"/>
    <property type="match status" value="1"/>
</dbReference>
<name>A0ABQ0RN55_GLUNI</name>
<dbReference type="SUPFAM" id="SSF55729">
    <property type="entry name" value="Acyl-CoA N-acyltransferases (Nat)"/>
    <property type="match status" value="1"/>
</dbReference>
<dbReference type="EMBL" id="BJNE01000010">
    <property type="protein sequence ID" value="GEC13234.1"/>
    <property type="molecule type" value="Genomic_DNA"/>
</dbReference>
<organism evidence="4 5">
    <name type="scientific">Glutamicibacter nicotianae</name>
    <name type="common">Arthrobacter nicotianae</name>
    <dbReference type="NCBI Taxonomy" id="37929"/>
    <lineage>
        <taxon>Bacteria</taxon>
        <taxon>Bacillati</taxon>
        <taxon>Actinomycetota</taxon>
        <taxon>Actinomycetes</taxon>
        <taxon>Micrococcales</taxon>
        <taxon>Micrococcaceae</taxon>
        <taxon>Glutamicibacter</taxon>
    </lineage>
</organism>
<sequence>MPSDVLQVDLHQSDLTPAVSSYAEICNAKSSSSVALAAAYFAAYPPGIAAATLAEAQTEMEETFAHEFGQLVEDASFVALHQGKPIGAIFVVEESIWDEDLLGPFIIDLFVDPQHQGHGLGNALIVAAMAACKKRGDDTLSLRIGDGTSGAALELYRRLGFRPLA</sequence>
<evidence type="ECO:0000259" key="3">
    <source>
        <dbReference type="PROSITE" id="PS51186"/>
    </source>
</evidence>
<evidence type="ECO:0000313" key="4">
    <source>
        <dbReference type="EMBL" id="GEC13234.1"/>
    </source>
</evidence>
<reference evidence="4 5" key="1">
    <citation type="submission" date="2019-06" db="EMBL/GenBank/DDBJ databases">
        <title>Whole genome shotgun sequence of Glutamicibacter nicotianae NBRC 14234.</title>
        <authorList>
            <person name="Hosoyama A."/>
            <person name="Uohara A."/>
            <person name="Ohji S."/>
            <person name="Ichikawa N."/>
        </authorList>
    </citation>
    <scope>NUCLEOTIDE SEQUENCE [LARGE SCALE GENOMIC DNA]</scope>
    <source>
        <strain evidence="4 5">NBRC 14234</strain>
    </source>
</reference>
<protein>
    <recommendedName>
        <fullName evidence="3">N-acetyltransferase domain-containing protein</fullName>
    </recommendedName>
</protein>
<evidence type="ECO:0000256" key="2">
    <source>
        <dbReference type="ARBA" id="ARBA00023315"/>
    </source>
</evidence>
<dbReference type="RefSeq" id="WP_141358283.1">
    <property type="nucleotide sequence ID" value="NZ_BAAAWM010000001.1"/>
</dbReference>
<feature type="domain" description="N-acetyltransferase" evidence="3">
    <location>
        <begin position="23"/>
        <end position="165"/>
    </location>
</feature>
<dbReference type="InterPro" id="IPR000182">
    <property type="entry name" value="GNAT_dom"/>
</dbReference>
<evidence type="ECO:0000313" key="5">
    <source>
        <dbReference type="Proteomes" id="UP000316242"/>
    </source>
</evidence>
<gene>
    <name evidence="4" type="ORF">ANI01nite_24370</name>
</gene>
<accession>A0ABQ0RN55</accession>
<comment type="caution">
    <text evidence="4">The sequence shown here is derived from an EMBL/GenBank/DDBJ whole genome shotgun (WGS) entry which is preliminary data.</text>
</comment>
<dbReference type="InterPro" id="IPR050832">
    <property type="entry name" value="Bact_Acetyltransf"/>
</dbReference>
<dbReference type="CDD" id="cd04301">
    <property type="entry name" value="NAT_SF"/>
    <property type="match status" value="1"/>
</dbReference>
<dbReference type="Pfam" id="PF13508">
    <property type="entry name" value="Acetyltransf_7"/>
    <property type="match status" value="1"/>
</dbReference>
<dbReference type="PROSITE" id="PS51186">
    <property type="entry name" value="GNAT"/>
    <property type="match status" value="1"/>
</dbReference>
<dbReference type="InterPro" id="IPR016181">
    <property type="entry name" value="Acyl_CoA_acyltransferase"/>
</dbReference>
<dbReference type="Proteomes" id="UP000316242">
    <property type="component" value="Unassembled WGS sequence"/>
</dbReference>
<keyword evidence="2" id="KW-0012">Acyltransferase</keyword>
<proteinExistence type="predicted"/>
<dbReference type="Gene3D" id="3.40.630.30">
    <property type="match status" value="1"/>
</dbReference>
<dbReference type="PANTHER" id="PTHR43877">
    <property type="entry name" value="AMINOALKYLPHOSPHONATE N-ACETYLTRANSFERASE-RELATED-RELATED"/>
    <property type="match status" value="1"/>
</dbReference>